<keyword evidence="4 9" id="KW-0547">Nucleotide-binding</keyword>
<dbReference type="PRINTS" id="PR00985">
    <property type="entry name" value="TRNASYNTHLEU"/>
</dbReference>
<dbReference type="KEGG" id="crx:CRECT_0762"/>
<dbReference type="Pfam" id="PF08264">
    <property type="entry name" value="Anticodon_1"/>
    <property type="match status" value="1"/>
</dbReference>
<dbReference type="InterPro" id="IPR009008">
    <property type="entry name" value="Val/Leu/Ile-tRNA-synth_edit"/>
</dbReference>
<dbReference type="InterPro" id="IPR014729">
    <property type="entry name" value="Rossmann-like_a/b/a_fold"/>
</dbReference>
<keyword evidence="5 9" id="KW-0067">ATP-binding</keyword>
<dbReference type="CDD" id="cd00812">
    <property type="entry name" value="LeuRS_core"/>
    <property type="match status" value="1"/>
</dbReference>
<keyword evidence="6 9" id="KW-0648">Protein biosynthesis</keyword>
<dbReference type="PROSITE" id="PS00178">
    <property type="entry name" value="AA_TRNA_LIGASE_I"/>
    <property type="match status" value="1"/>
</dbReference>
<dbReference type="NCBIfam" id="TIGR00396">
    <property type="entry name" value="leuS_bact"/>
    <property type="match status" value="1"/>
</dbReference>
<dbReference type="EMBL" id="CP012543">
    <property type="protein sequence ID" value="QCD46441.1"/>
    <property type="molecule type" value="Genomic_DNA"/>
</dbReference>
<dbReference type="InterPro" id="IPR025709">
    <property type="entry name" value="Leu_tRNA-synth_edit"/>
</dbReference>
<dbReference type="FunFam" id="1.10.730.10:FF:000002">
    <property type="entry name" value="Leucine--tRNA ligase"/>
    <property type="match status" value="1"/>
</dbReference>
<keyword evidence="7 9" id="KW-0030">Aminoacyl-tRNA synthetase</keyword>
<comment type="subcellular location">
    <subcellularLocation>
        <location evidence="9">Cytoplasm</location>
    </subcellularLocation>
</comment>
<evidence type="ECO:0000259" key="11">
    <source>
        <dbReference type="Pfam" id="PF08264"/>
    </source>
</evidence>
<feature type="domain" description="Methionyl/Valyl/Leucyl/Isoleucyl-tRNA synthetase anticodon-binding" evidence="11">
    <location>
        <begin position="671"/>
        <end position="788"/>
    </location>
</feature>
<dbReference type="SUPFAM" id="SSF47323">
    <property type="entry name" value="Anticodon-binding domain of a subclass of class I aminoacyl-tRNA synthetases"/>
    <property type="match status" value="1"/>
</dbReference>
<feature type="binding site" evidence="9">
    <location>
        <position position="594"/>
    </location>
    <ligand>
        <name>ATP</name>
        <dbReference type="ChEBI" id="CHEBI:30616"/>
    </ligand>
</feature>
<keyword evidence="2 9" id="KW-0963">Cytoplasm</keyword>
<name>A0A6G5QLA9_CAMRE</name>
<dbReference type="InterPro" id="IPR009080">
    <property type="entry name" value="tRNAsynth_Ia_anticodon-bd"/>
</dbReference>
<dbReference type="GO" id="GO:0004823">
    <property type="term" value="F:leucine-tRNA ligase activity"/>
    <property type="evidence" value="ECO:0007669"/>
    <property type="project" value="UniProtKB-UniRule"/>
</dbReference>
<dbReference type="Gene3D" id="3.40.50.620">
    <property type="entry name" value="HUPs"/>
    <property type="match status" value="2"/>
</dbReference>
<comment type="catalytic activity">
    <reaction evidence="8 9">
        <text>tRNA(Leu) + L-leucine + ATP = L-leucyl-tRNA(Leu) + AMP + diphosphate</text>
        <dbReference type="Rhea" id="RHEA:11688"/>
        <dbReference type="Rhea" id="RHEA-COMP:9613"/>
        <dbReference type="Rhea" id="RHEA-COMP:9622"/>
        <dbReference type="ChEBI" id="CHEBI:30616"/>
        <dbReference type="ChEBI" id="CHEBI:33019"/>
        <dbReference type="ChEBI" id="CHEBI:57427"/>
        <dbReference type="ChEBI" id="CHEBI:78442"/>
        <dbReference type="ChEBI" id="CHEBI:78494"/>
        <dbReference type="ChEBI" id="CHEBI:456215"/>
        <dbReference type="EC" id="6.1.1.4"/>
    </reaction>
</comment>
<protein>
    <recommendedName>
        <fullName evidence="9">Leucine--tRNA ligase</fullName>
        <ecNumber evidence="9">6.1.1.4</ecNumber>
    </recommendedName>
    <alternativeName>
        <fullName evidence="9">Leucyl-tRNA synthetase</fullName>
        <shortName evidence="9">LeuRS</shortName>
    </alternativeName>
</protein>
<feature type="short sequence motif" description="'HIGH' region" evidence="9">
    <location>
        <begin position="44"/>
        <end position="54"/>
    </location>
</feature>
<evidence type="ECO:0000313" key="15">
    <source>
        <dbReference type="Proteomes" id="UP000502377"/>
    </source>
</evidence>
<dbReference type="SUPFAM" id="SSF50677">
    <property type="entry name" value="ValRS/IleRS/LeuRS editing domain"/>
    <property type="match status" value="1"/>
</dbReference>
<dbReference type="EC" id="6.1.1.4" evidence="9"/>
<evidence type="ECO:0000259" key="13">
    <source>
        <dbReference type="Pfam" id="PF13603"/>
    </source>
</evidence>
<dbReference type="GO" id="GO:0006429">
    <property type="term" value="P:leucyl-tRNA aminoacylation"/>
    <property type="evidence" value="ECO:0007669"/>
    <property type="project" value="UniProtKB-UniRule"/>
</dbReference>
<dbReference type="Gene3D" id="3.10.20.590">
    <property type="match status" value="1"/>
</dbReference>
<dbReference type="PANTHER" id="PTHR43740">
    <property type="entry name" value="LEUCYL-TRNA SYNTHETASE"/>
    <property type="match status" value="1"/>
</dbReference>
<evidence type="ECO:0000256" key="9">
    <source>
        <dbReference type="HAMAP-Rule" id="MF_00049"/>
    </source>
</evidence>
<feature type="domain" description="Methionyl/Leucyl tRNA synthetase" evidence="12">
    <location>
        <begin position="548"/>
        <end position="634"/>
    </location>
</feature>
<dbReference type="HAMAP" id="MF_00049_B">
    <property type="entry name" value="Leu_tRNA_synth_B"/>
    <property type="match status" value="1"/>
</dbReference>
<dbReference type="CDD" id="cd07958">
    <property type="entry name" value="Anticodon_Ia_Leu_BEm"/>
    <property type="match status" value="1"/>
</dbReference>
<dbReference type="InterPro" id="IPR015413">
    <property type="entry name" value="Methionyl/Leucyl_tRNA_Synth"/>
</dbReference>
<evidence type="ECO:0000256" key="3">
    <source>
        <dbReference type="ARBA" id="ARBA00022598"/>
    </source>
</evidence>
<evidence type="ECO:0000256" key="2">
    <source>
        <dbReference type="ARBA" id="ARBA00022490"/>
    </source>
</evidence>
<dbReference type="InterPro" id="IPR013155">
    <property type="entry name" value="M/V/L/I-tRNA-synth_anticd-bd"/>
</dbReference>
<evidence type="ECO:0000256" key="4">
    <source>
        <dbReference type="ARBA" id="ARBA00022741"/>
    </source>
</evidence>
<feature type="short sequence motif" description="'KMSKS' region" evidence="9">
    <location>
        <begin position="591"/>
        <end position="595"/>
    </location>
</feature>
<evidence type="ECO:0000259" key="12">
    <source>
        <dbReference type="Pfam" id="PF09334"/>
    </source>
</evidence>
<evidence type="ECO:0000256" key="10">
    <source>
        <dbReference type="RuleBase" id="RU363039"/>
    </source>
</evidence>
<feature type="domain" description="Leucyl-tRNA synthetase editing" evidence="13">
    <location>
        <begin position="224"/>
        <end position="415"/>
    </location>
</feature>
<evidence type="ECO:0000313" key="14">
    <source>
        <dbReference type="EMBL" id="QCD46441.1"/>
    </source>
</evidence>
<reference evidence="14 15" key="1">
    <citation type="submission" date="2016-07" db="EMBL/GenBank/DDBJ databases">
        <title>Comparative genomics of the Campylobacter concisus group.</title>
        <authorList>
            <person name="Miller W.G."/>
            <person name="Yee E."/>
            <person name="Chapman M.H."/>
            <person name="Huynh S."/>
            <person name="Bono J.L."/>
            <person name="On S.L.W."/>
            <person name="StLeger J."/>
            <person name="Foster G."/>
            <person name="Parker C.T."/>
        </authorList>
    </citation>
    <scope>NUCLEOTIDE SEQUENCE [LARGE SCALE GENOMIC DNA]</scope>
    <source>
        <strain evidence="14 15">ATCC 33238</strain>
    </source>
</reference>
<evidence type="ECO:0000256" key="8">
    <source>
        <dbReference type="ARBA" id="ARBA00047469"/>
    </source>
</evidence>
<dbReference type="GO" id="GO:0005524">
    <property type="term" value="F:ATP binding"/>
    <property type="evidence" value="ECO:0007669"/>
    <property type="project" value="UniProtKB-UniRule"/>
</dbReference>
<dbReference type="FunFam" id="3.40.50.620:FF:000003">
    <property type="entry name" value="Leucine--tRNA ligase"/>
    <property type="match status" value="1"/>
</dbReference>
<evidence type="ECO:0000256" key="5">
    <source>
        <dbReference type="ARBA" id="ARBA00022840"/>
    </source>
</evidence>
<dbReference type="Gene3D" id="1.10.730.10">
    <property type="entry name" value="Isoleucyl-tRNA Synthetase, Domain 1"/>
    <property type="match status" value="2"/>
</dbReference>
<sequence>MSEILKYEPSKIEKKWQEIWNKSGEFEPKDDYSLPKKYILSMFPYPSGRIHMGHVRNYTIGDALARYYRKRGYNVLHPIGFDSFGMPAENAAIKHKIHPKIWTYENIDYMRGELEALGLSFSKKREFATSDPLYTKFEQEFFIKMYEKGLVYRKSAVVNWCEFDQTVLANEQVEDGCCWRCGNAVIQRELPGYYLKITDYAQELLDDLKRLEGKWPSQVLTMQENWIGKSFGLEFKFELDEESKGILEGGEQIDGFEVFTTRPDTIYGVSYTALAPEHKIVKRILDSGKLEAAKAERIRKILNQSPRERQASEKDGLYLGINVLHPLTGEKVPVWVANFVLADYGSGAVMAVPAHDERDYEFASKFGLPIKQVIKPAQGEFEDAKAFTEYGISINSPLINGLGSEEAKLKIIEKFEADKIGKRVVNFKIRDWGISRQRYWGAPIPIVHCKCCGVVPEKIENLPVTLPDDVQITGEGNPLDKHESWKHVKCPKCGGEAIRETDTMDTFFESSWYFARYASDEKTWQERAFDAKSVNYWMNVDQYIGGIEHAILHLLYARFFQKALRDLSYLRDDEPFERLLTQGMVLKDGKKMSKSKGNVVDPDDIINKYGADTARLFILFAAPPQKELEWNDSAVEGAFRFINRLYERSAGIKKCTQIPQIAHANLSKEEKYARMKVYEALKKSSDVYEENFTFNTLIAACMEALNAVNAQDNQDVTTEAFFIILNLLEPIVPHVANELSEQLFGRANFTKIEILDEVFEKDSLNLAITVNGKRRGEFEVPSSASEDEVLALAGQCAAKWLEGKEIIKQIYVSGKLVNFVIKG</sequence>
<evidence type="ECO:0000256" key="7">
    <source>
        <dbReference type="ARBA" id="ARBA00023146"/>
    </source>
</evidence>
<proteinExistence type="inferred from homology"/>
<feature type="domain" description="Methionyl/Leucyl tRNA synthetase" evidence="12">
    <location>
        <begin position="38"/>
        <end position="183"/>
    </location>
</feature>
<dbReference type="PANTHER" id="PTHR43740:SF2">
    <property type="entry name" value="LEUCINE--TRNA LIGASE, MITOCHONDRIAL"/>
    <property type="match status" value="1"/>
</dbReference>
<dbReference type="InterPro" id="IPR001412">
    <property type="entry name" value="aa-tRNA-synth_I_CS"/>
</dbReference>
<dbReference type="SUPFAM" id="SSF52374">
    <property type="entry name" value="Nucleotidylyl transferase"/>
    <property type="match status" value="1"/>
</dbReference>
<dbReference type="InterPro" id="IPR002302">
    <property type="entry name" value="Leu-tRNA-ligase"/>
</dbReference>
<dbReference type="Pfam" id="PF13603">
    <property type="entry name" value="tRNA-synt_1_2"/>
    <property type="match status" value="1"/>
</dbReference>
<dbReference type="GO" id="GO:0005829">
    <property type="term" value="C:cytosol"/>
    <property type="evidence" value="ECO:0007669"/>
    <property type="project" value="TreeGrafter"/>
</dbReference>
<dbReference type="GO" id="GO:0002161">
    <property type="term" value="F:aminoacyl-tRNA deacylase activity"/>
    <property type="evidence" value="ECO:0007669"/>
    <property type="project" value="InterPro"/>
</dbReference>
<dbReference type="AlphaFoldDB" id="A0A6G5QLA9"/>
<organism evidence="14 15">
    <name type="scientific">Campylobacter rectus</name>
    <name type="common">Wolinella recta</name>
    <dbReference type="NCBI Taxonomy" id="203"/>
    <lineage>
        <taxon>Bacteria</taxon>
        <taxon>Pseudomonadati</taxon>
        <taxon>Campylobacterota</taxon>
        <taxon>Epsilonproteobacteria</taxon>
        <taxon>Campylobacterales</taxon>
        <taxon>Campylobacteraceae</taxon>
        <taxon>Campylobacter</taxon>
    </lineage>
</organism>
<evidence type="ECO:0000256" key="1">
    <source>
        <dbReference type="ARBA" id="ARBA00005594"/>
    </source>
</evidence>
<dbReference type="Proteomes" id="UP000502377">
    <property type="component" value="Chromosome"/>
</dbReference>
<comment type="similarity">
    <text evidence="1 9 10">Belongs to the class-I aminoacyl-tRNA synthetase family.</text>
</comment>
<dbReference type="Pfam" id="PF09334">
    <property type="entry name" value="tRNA-synt_1g"/>
    <property type="match status" value="2"/>
</dbReference>
<dbReference type="RefSeq" id="WP_004320388.1">
    <property type="nucleotide sequence ID" value="NZ_CP012543.1"/>
</dbReference>
<accession>A0A6G5QLA9</accession>
<gene>
    <name evidence="9 14" type="primary">leuS</name>
    <name evidence="14" type="ORF">CRECT_0762</name>
</gene>
<keyword evidence="3 9" id="KW-0436">Ligase</keyword>
<evidence type="ECO:0000256" key="6">
    <source>
        <dbReference type="ARBA" id="ARBA00022917"/>
    </source>
</evidence>